<feature type="region of interest" description="Disordered" evidence="5">
    <location>
        <begin position="117"/>
        <end position="190"/>
    </location>
</feature>
<organism evidence="7 8">
    <name type="scientific">Streptosporangium album</name>
    <dbReference type="NCBI Taxonomy" id="47479"/>
    <lineage>
        <taxon>Bacteria</taxon>
        <taxon>Bacillati</taxon>
        <taxon>Actinomycetota</taxon>
        <taxon>Actinomycetes</taxon>
        <taxon>Streptosporangiales</taxon>
        <taxon>Streptosporangiaceae</taxon>
        <taxon>Streptosporangium</taxon>
    </lineage>
</organism>
<evidence type="ECO:0000256" key="4">
    <source>
        <dbReference type="PROSITE-ProRule" id="PRU00335"/>
    </source>
</evidence>
<gene>
    <name evidence="7" type="ORF">FHR32_006925</name>
</gene>
<evidence type="ECO:0000256" key="2">
    <source>
        <dbReference type="ARBA" id="ARBA00023125"/>
    </source>
</evidence>
<dbReference type="PANTHER" id="PTHR30055">
    <property type="entry name" value="HTH-TYPE TRANSCRIPTIONAL REGULATOR RUTR"/>
    <property type="match status" value="1"/>
</dbReference>
<dbReference type="PROSITE" id="PS50977">
    <property type="entry name" value="HTH_TETR_2"/>
    <property type="match status" value="1"/>
</dbReference>
<evidence type="ECO:0000313" key="7">
    <source>
        <dbReference type="EMBL" id="MBB4942539.1"/>
    </source>
</evidence>
<keyword evidence="3" id="KW-0804">Transcription</keyword>
<keyword evidence="2 4" id="KW-0238">DNA-binding</keyword>
<dbReference type="Proteomes" id="UP000534286">
    <property type="component" value="Unassembled WGS sequence"/>
</dbReference>
<dbReference type="EMBL" id="JACHJU010000003">
    <property type="protein sequence ID" value="MBB4942539.1"/>
    <property type="molecule type" value="Genomic_DNA"/>
</dbReference>
<dbReference type="Gene3D" id="1.10.357.10">
    <property type="entry name" value="Tetracycline Repressor, domain 2"/>
    <property type="match status" value="1"/>
</dbReference>
<evidence type="ECO:0000259" key="6">
    <source>
        <dbReference type="PROSITE" id="PS50977"/>
    </source>
</evidence>
<accession>A0A7W7WDP3</accession>
<dbReference type="InterPro" id="IPR001647">
    <property type="entry name" value="HTH_TetR"/>
</dbReference>
<dbReference type="Pfam" id="PF00440">
    <property type="entry name" value="TetR_N"/>
    <property type="match status" value="1"/>
</dbReference>
<keyword evidence="1" id="KW-0805">Transcription regulation</keyword>
<feature type="domain" description="HTH tetR-type" evidence="6">
    <location>
        <begin position="16"/>
        <end position="75"/>
    </location>
</feature>
<dbReference type="PANTHER" id="PTHR30055:SF238">
    <property type="entry name" value="MYCOFACTOCIN BIOSYNTHESIS TRANSCRIPTIONAL REGULATOR MFTR-RELATED"/>
    <property type="match status" value="1"/>
</dbReference>
<evidence type="ECO:0000256" key="1">
    <source>
        <dbReference type="ARBA" id="ARBA00023015"/>
    </source>
</evidence>
<dbReference type="PRINTS" id="PR00455">
    <property type="entry name" value="HTHTETR"/>
</dbReference>
<evidence type="ECO:0000313" key="8">
    <source>
        <dbReference type="Proteomes" id="UP000534286"/>
    </source>
</evidence>
<protein>
    <submittedName>
        <fullName evidence="7">AcrR family transcriptional regulator</fullName>
    </submittedName>
</protein>
<dbReference type="RefSeq" id="WP_246468086.1">
    <property type="nucleotide sequence ID" value="NZ_BAABEK010000012.1"/>
</dbReference>
<keyword evidence="8" id="KW-1185">Reference proteome</keyword>
<dbReference type="SUPFAM" id="SSF46689">
    <property type="entry name" value="Homeodomain-like"/>
    <property type="match status" value="1"/>
</dbReference>
<name>A0A7W7WDP3_9ACTN</name>
<dbReference type="InterPro" id="IPR009057">
    <property type="entry name" value="Homeodomain-like_sf"/>
</dbReference>
<dbReference type="AlphaFoldDB" id="A0A7W7WDP3"/>
<feature type="compositionally biased region" description="Polar residues" evidence="5">
    <location>
        <begin position="144"/>
        <end position="153"/>
    </location>
</feature>
<reference evidence="7 8" key="1">
    <citation type="submission" date="2020-08" db="EMBL/GenBank/DDBJ databases">
        <title>Sequencing the genomes of 1000 actinobacteria strains.</title>
        <authorList>
            <person name="Klenk H.-P."/>
        </authorList>
    </citation>
    <scope>NUCLEOTIDE SEQUENCE [LARGE SCALE GENOMIC DNA]</scope>
    <source>
        <strain evidence="7 8">DSM 43023</strain>
    </source>
</reference>
<evidence type="ECO:0000256" key="5">
    <source>
        <dbReference type="SAM" id="MobiDB-lite"/>
    </source>
</evidence>
<dbReference type="GO" id="GO:0003700">
    <property type="term" value="F:DNA-binding transcription factor activity"/>
    <property type="evidence" value="ECO:0007669"/>
    <property type="project" value="TreeGrafter"/>
</dbReference>
<comment type="caution">
    <text evidence="7">The sequence shown here is derived from an EMBL/GenBank/DDBJ whole genome shotgun (WGS) entry which is preliminary data.</text>
</comment>
<evidence type="ECO:0000256" key="3">
    <source>
        <dbReference type="ARBA" id="ARBA00023163"/>
    </source>
</evidence>
<sequence>METPPPPRRAPGMGLERRRHMIVRSALPLVAEYGAAVTTSQIARAAGIGEATIFRAFTDKDELLDACVLEALRPDHVLEQLAAISLDQPLIARLTEAADAMQAHTARIGTVLGALHASGRRSRDRRAPLSPAGGVAGGPADHPATSTEDTAQSPADGPAGKGTMPGPADGTSPPEQAGRTHGPGRENSARQTHEALVELFEPERDSLRLPPERLAAIFLHLMMSSARRPLGGPQVSNDDIVNLFVHGALT</sequence>
<dbReference type="InterPro" id="IPR050109">
    <property type="entry name" value="HTH-type_TetR-like_transc_reg"/>
</dbReference>
<dbReference type="GO" id="GO:0000976">
    <property type="term" value="F:transcription cis-regulatory region binding"/>
    <property type="evidence" value="ECO:0007669"/>
    <property type="project" value="TreeGrafter"/>
</dbReference>
<feature type="DNA-binding region" description="H-T-H motif" evidence="4">
    <location>
        <begin position="38"/>
        <end position="57"/>
    </location>
</feature>
<proteinExistence type="predicted"/>